<evidence type="ECO:0000256" key="3">
    <source>
        <dbReference type="ARBA" id="ARBA00023163"/>
    </source>
</evidence>
<dbReference type="PANTHER" id="PTHR30146:SF149">
    <property type="entry name" value="HTH-TYPE TRANSCRIPTIONAL REGULATOR EBGR"/>
    <property type="match status" value="1"/>
</dbReference>
<dbReference type="InterPro" id="IPR028082">
    <property type="entry name" value="Peripla_BP_I"/>
</dbReference>
<evidence type="ECO:0000313" key="5">
    <source>
        <dbReference type="EMBL" id="MFC7153057.1"/>
    </source>
</evidence>
<dbReference type="Gene3D" id="1.10.260.40">
    <property type="entry name" value="lambda repressor-like DNA-binding domains"/>
    <property type="match status" value="1"/>
</dbReference>
<sequence>MATIRDIASLVGLSPSTVSRVLSGDSSLSVQEETRRKIYAAADRLQYKASPRRANRQTEAQQLKDYKIGLVTFCSEQFEYEDPYYLSIRLRIEKEFNQLGLHITRTIRWANQASYESLSGLDGLIVIGKFEFDPYNLYFSRIRNVVFVDYSPDESRFDSVVVDFDKVTRIALDYLTGLGYTRIGLLSSRDFIIRFGSDSGTDSLDQRQSSFESYMKQRNLYLREHVHIGRDFSMSVGYQMMKEAIEKGDLPEAFLIGSDPLAIAAGRALKEAGLRVPQDIAIVGIDDIEMAAYTDPPLTTVKIFTEQMGQSAVKLLLERIGGREVPLKIVLPPKLIVRDSCGAQIRTTARTEDS</sequence>
<keyword evidence="6" id="KW-1185">Reference proteome</keyword>
<dbReference type="PROSITE" id="PS50932">
    <property type="entry name" value="HTH_LACI_2"/>
    <property type="match status" value="1"/>
</dbReference>
<dbReference type="InterPro" id="IPR010982">
    <property type="entry name" value="Lambda_DNA-bd_dom_sf"/>
</dbReference>
<organism evidence="5 6">
    <name type="scientific">Cohnella cellulosilytica</name>
    <dbReference type="NCBI Taxonomy" id="986710"/>
    <lineage>
        <taxon>Bacteria</taxon>
        <taxon>Bacillati</taxon>
        <taxon>Bacillota</taxon>
        <taxon>Bacilli</taxon>
        <taxon>Bacillales</taxon>
        <taxon>Paenibacillaceae</taxon>
        <taxon>Cohnella</taxon>
    </lineage>
</organism>
<dbReference type="InterPro" id="IPR000843">
    <property type="entry name" value="HTH_LacI"/>
</dbReference>
<gene>
    <name evidence="5" type="ORF">ACFQMJ_31345</name>
</gene>
<evidence type="ECO:0000256" key="2">
    <source>
        <dbReference type="ARBA" id="ARBA00023125"/>
    </source>
</evidence>
<dbReference type="EMBL" id="JBHTAI010000029">
    <property type="protein sequence ID" value="MFC7153057.1"/>
    <property type="molecule type" value="Genomic_DNA"/>
</dbReference>
<dbReference type="Proteomes" id="UP001596378">
    <property type="component" value="Unassembled WGS sequence"/>
</dbReference>
<dbReference type="InterPro" id="IPR046335">
    <property type="entry name" value="LacI/GalR-like_sensor"/>
</dbReference>
<dbReference type="PANTHER" id="PTHR30146">
    <property type="entry name" value="LACI-RELATED TRANSCRIPTIONAL REPRESSOR"/>
    <property type="match status" value="1"/>
</dbReference>
<evidence type="ECO:0000256" key="1">
    <source>
        <dbReference type="ARBA" id="ARBA00023015"/>
    </source>
</evidence>
<dbReference type="SUPFAM" id="SSF47413">
    <property type="entry name" value="lambda repressor-like DNA-binding domains"/>
    <property type="match status" value="1"/>
</dbReference>
<evidence type="ECO:0000259" key="4">
    <source>
        <dbReference type="PROSITE" id="PS50932"/>
    </source>
</evidence>
<dbReference type="Gene3D" id="3.40.50.2300">
    <property type="match status" value="2"/>
</dbReference>
<name>A0ABW2FNJ1_9BACL</name>
<dbReference type="SMART" id="SM00354">
    <property type="entry name" value="HTH_LACI"/>
    <property type="match status" value="1"/>
</dbReference>
<dbReference type="RefSeq" id="WP_378050070.1">
    <property type="nucleotide sequence ID" value="NZ_JBHMDN010000024.1"/>
</dbReference>
<accession>A0ABW2FNJ1</accession>
<reference evidence="6" key="1">
    <citation type="journal article" date="2019" name="Int. J. Syst. Evol. Microbiol.">
        <title>The Global Catalogue of Microorganisms (GCM) 10K type strain sequencing project: providing services to taxonomists for standard genome sequencing and annotation.</title>
        <authorList>
            <consortium name="The Broad Institute Genomics Platform"/>
            <consortium name="The Broad Institute Genome Sequencing Center for Infectious Disease"/>
            <person name="Wu L."/>
            <person name="Ma J."/>
        </authorList>
    </citation>
    <scope>NUCLEOTIDE SEQUENCE [LARGE SCALE GENOMIC DNA]</scope>
    <source>
        <strain evidence="6">KCTC 12907</strain>
    </source>
</reference>
<comment type="caution">
    <text evidence="5">The sequence shown here is derived from an EMBL/GenBank/DDBJ whole genome shotgun (WGS) entry which is preliminary data.</text>
</comment>
<dbReference type="CDD" id="cd01392">
    <property type="entry name" value="HTH_LacI"/>
    <property type="match status" value="1"/>
</dbReference>
<keyword evidence="3" id="KW-0804">Transcription</keyword>
<keyword evidence="2 5" id="KW-0238">DNA-binding</keyword>
<dbReference type="Pfam" id="PF00356">
    <property type="entry name" value="LacI"/>
    <property type="match status" value="1"/>
</dbReference>
<dbReference type="SUPFAM" id="SSF53822">
    <property type="entry name" value="Periplasmic binding protein-like I"/>
    <property type="match status" value="1"/>
</dbReference>
<proteinExistence type="predicted"/>
<dbReference type="GO" id="GO:0003677">
    <property type="term" value="F:DNA binding"/>
    <property type="evidence" value="ECO:0007669"/>
    <property type="project" value="UniProtKB-KW"/>
</dbReference>
<dbReference type="CDD" id="cd01544">
    <property type="entry name" value="PBP1_GalR"/>
    <property type="match status" value="1"/>
</dbReference>
<keyword evidence="1" id="KW-0805">Transcription regulation</keyword>
<dbReference type="Pfam" id="PF13377">
    <property type="entry name" value="Peripla_BP_3"/>
    <property type="match status" value="1"/>
</dbReference>
<feature type="domain" description="HTH lacI-type" evidence="4">
    <location>
        <begin position="2"/>
        <end position="58"/>
    </location>
</feature>
<protein>
    <submittedName>
        <fullName evidence="5">LacI family DNA-binding transcriptional regulator</fullName>
    </submittedName>
</protein>
<evidence type="ECO:0000313" key="6">
    <source>
        <dbReference type="Proteomes" id="UP001596378"/>
    </source>
</evidence>